<proteinExistence type="predicted"/>
<dbReference type="EMBL" id="OW240916">
    <property type="protein sequence ID" value="CAH2291526.1"/>
    <property type="molecule type" value="Genomic_DNA"/>
</dbReference>
<evidence type="ECO:0000313" key="2">
    <source>
        <dbReference type="Proteomes" id="UP001295444"/>
    </source>
</evidence>
<protein>
    <submittedName>
        <fullName evidence="1">Uncharacterized protein</fullName>
    </submittedName>
</protein>
<reference evidence="1" key="1">
    <citation type="submission" date="2022-03" db="EMBL/GenBank/DDBJ databases">
        <authorList>
            <person name="Alioto T."/>
            <person name="Alioto T."/>
            <person name="Gomez Garrido J."/>
        </authorList>
    </citation>
    <scope>NUCLEOTIDE SEQUENCE</scope>
</reference>
<sequence>MRGPGSKLWEMCFCRSIWEKRTEEGSLCEGIPSFKGLFQQSYEEEYEVILEIPACEIGMCYYSTRRVQTKEQ</sequence>
<organism evidence="1 2">
    <name type="scientific">Pelobates cultripes</name>
    <name type="common">Western spadefoot toad</name>
    <dbReference type="NCBI Taxonomy" id="61616"/>
    <lineage>
        <taxon>Eukaryota</taxon>
        <taxon>Metazoa</taxon>
        <taxon>Chordata</taxon>
        <taxon>Craniata</taxon>
        <taxon>Vertebrata</taxon>
        <taxon>Euteleostomi</taxon>
        <taxon>Amphibia</taxon>
        <taxon>Batrachia</taxon>
        <taxon>Anura</taxon>
        <taxon>Pelobatoidea</taxon>
        <taxon>Pelobatidae</taxon>
        <taxon>Pelobates</taxon>
    </lineage>
</organism>
<dbReference type="Proteomes" id="UP001295444">
    <property type="component" value="Chromosome 05"/>
</dbReference>
<name>A0AAD1S2P4_PELCU</name>
<gene>
    <name evidence="1" type="ORF">PECUL_23A061802</name>
</gene>
<accession>A0AAD1S2P4</accession>
<evidence type="ECO:0000313" key="1">
    <source>
        <dbReference type="EMBL" id="CAH2291526.1"/>
    </source>
</evidence>
<keyword evidence="2" id="KW-1185">Reference proteome</keyword>
<dbReference type="AlphaFoldDB" id="A0AAD1S2P4"/>